<accession>A0A919TZN3</accession>
<keyword evidence="4 9" id="KW-0888">Threonine protease</keyword>
<keyword evidence="6 9" id="KW-0068">Autocatalytic cleavage</keyword>
<comment type="caution">
    <text evidence="12">The sequence shown here is derived from an EMBL/GenBank/DDBJ whole genome shotgun (WGS) entry which is preliminary data.</text>
</comment>
<dbReference type="PRINTS" id="PR00141">
    <property type="entry name" value="PROTEASOME"/>
</dbReference>
<evidence type="ECO:0000256" key="1">
    <source>
        <dbReference type="ARBA" id="ARBA00001198"/>
    </source>
</evidence>
<organism evidence="12 13">
    <name type="scientific">Cellulomonas chitinilytica</name>
    <dbReference type="NCBI Taxonomy" id="398759"/>
    <lineage>
        <taxon>Bacteria</taxon>
        <taxon>Bacillati</taxon>
        <taxon>Actinomycetota</taxon>
        <taxon>Actinomycetes</taxon>
        <taxon>Micrococcales</taxon>
        <taxon>Cellulomonadaceae</taxon>
        <taxon>Cellulomonas</taxon>
    </lineage>
</organism>
<dbReference type="InterPro" id="IPR001353">
    <property type="entry name" value="Proteasome_sua/b"/>
</dbReference>
<proteinExistence type="inferred from homology"/>
<feature type="chain" id="PRO_5038196026" description="Proteasome subunit beta" evidence="9">
    <location>
        <begin position="57"/>
        <end position="284"/>
    </location>
</feature>
<comment type="pathway">
    <text evidence="9">Protein degradation; proteasomal Pup-dependent pathway.</text>
</comment>
<keyword evidence="3 9" id="KW-0645">Protease</keyword>
<dbReference type="SUPFAM" id="SSF56235">
    <property type="entry name" value="N-terminal nucleophile aminohydrolases (Ntn hydrolases)"/>
    <property type="match status" value="1"/>
</dbReference>
<evidence type="ECO:0000256" key="8">
    <source>
        <dbReference type="ARBA" id="ARBA00023145"/>
    </source>
</evidence>
<evidence type="ECO:0000256" key="10">
    <source>
        <dbReference type="NCBIfam" id="TIGR03690"/>
    </source>
</evidence>
<feature type="active site" description="Nucleophile" evidence="9 11">
    <location>
        <position position="57"/>
    </location>
</feature>
<evidence type="ECO:0000256" key="4">
    <source>
        <dbReference type="ARBA" id="ARBA00022698"/>
    </source>
</evidence>
<evidence type="ECO:0000256" key="9">
    <source>
        <dbReference type="HAMAP-Rule" id="MF_02113"/>
    </source>
</evidence>
<comment type="catalytic activity">
    <reaction evidence="1 9">
        <text>Cleavage of peptide bonds with very broad specificity.</text>
        <dbReference type="EC" id="3.4.25.1"/>
    </reaction>
</comment>
<keyword evidence="7 9" id="KW-0647">Proteasome</keyword>
<dbReference type="InterPro" id="IPR029055">
    <property type="entry name" value="Ntn_hydrolases_N"/>
</dbReference>
<dbReference type="GO" id="GO:0019774">
    <property type="term" value="C:proteasome core complex, beta-subunit complex"/>
    <property type="evidence" value="ECO:0007669"/>
    <property type="project" value="UniProtKB-UniRule"/>
</dbReference>
<comment type="subcellular location">
    <subcellularLocation>
        <location evidence="9">Cytoplasm</location>
    </subcellularLocation>
</comment>
<dbReference type="Proteomes" id="UP000632740">
    <property type="component" value="Unassembled WGS sequence"/>
</dbReference>
<dbReference type="HAMAP" id="MF_02113_B">
    <property type="entry name" value="Proteasome_B_B"/>
    <property type="match status" value="1"/>
</dbReference>
<evidence type="ECO:0000256" key="11">
    <source>
        <dbReference type="PIRSR" id="PIRSR600243-1"/>
    </source>
</evidence>
<evidence type="ECO:0000256" key="5">
    <source>
        <dbReference type="ARBA" id="ARBA00022801"/>
    </source>
</evidence>
<dbReference type="Gene3D" id="3.60.20.10">
    <property type="entry name" value="Glutamine Phosphoribosylpyrophosphate, subunit 1, domain 1"/>
    <property type="match status" value="1"/>
</dbReference>
<comment type="subunit">
    <text evidence="9">The 20S proteasome core is composed of 14 alpha and 14 beta subunits that assemble into four stacked heptameric rings, resulting in a barrel-shaped structure. The two inner rings, each composed of seven catalytic beta subunits, are sandwiched by two outer rings, each composed of seven alpha subunits. The catalytic chamber with the active sites is on the inside of the barrel. Has a gated structure, the ends of the cylinder being occluded by the N-termini of the alpha-subunits. Is capped by the proteasome-associated ATPase, ARC.</text>
</comment>
<feature type="propeptide" id="PRO_5038196027" description="Removed in mature form; by autocatalysis" evidence="9">
    <location>
        <begin position="1"/>
        <end position="56"/>
    </location>
</feature>
<comment type="similarity">
    <text evidence="9">Belongs to the peptidase T1B family.</text>
</comment>
<dbReference type="GO" id="GO:0005737">
    <property type="term" value="C:cytoplasm"/>
    <property type="evidence" value="ECO:0007669"/>
    <property type="project" value="UniProtKB-SubCell"/>
</dbReference>
<evidence type="ECO:0000256" key="2">
    <source>
        <dbReference type="ARBA" id="ARBA00022490"/>
    </source>
</evidence>
<dbReference type="InterPro" id="IPR023333">
    <property type="entry name" value="Proteasome_suB-type"/>
</dbReference>
<keyword evidence="13" id="KW-1185">Reference proteome</keyword>
<comment type="function">
    <text evidence="9">Component of the proteasome core, a large protease complex with broad specificity involved in protein degradation.</text>
</comment>
<protein>
    <recommendedName>
        <fullName evidence="9 10">Proteasome subunit beta</fullName>
        <ecNumber evidence="9 10">3.4.25.1</ecNumber>
    </recommendedName>
    <alternativeName>
        <fullName evidence="9">20S proteasome beta subunit</fullName>
    </alternativeName>
    <alternativeName>
        <fullName evidence="9">Proteasome core protein PrcB</fullName>
    </alternativeName>
</protein>
<dbReference type="PANTHER" id="PTHR32194:SF0">
    <property type="entry name" value="ATP-DEPENDENT PROTEASE SUBUNIT HSLV"/>
    <property type="match status" value="1"/>
</dbReference>
<dbReference type="PROSITE" id="PS51476">
    <property type="entry name" value="PROTEASOME_BETA_2"/>
    <property type="match status" value="1"/>
</dbReference>
<keyword evidence="2 9" id="KW-0963">Cytoplasm</keyword>
<evidence type="ECO:0000256" key="7">
    <source>
        <dbReference type="ARBA" id="ARBA00022942"/>
    </source>
</evidence>
<dbReference type="EMBL" id="BONK01000005">
    <property type="protein sequence ID" value="GIG21038.1"/>
    <property type="molecule type" value="Genomic_DNA"/>
</dbReference>
<dbReference type="Pfam" id="PF00227">
    <property type="entry name" value="Proteasome"/>
    <property type="match status" value="1"/>
</dbReference>
<keyword evidence="5 9" id="KW-0378">Hydrolase</keyword>
<evidence type="ECO:0000256" key="6">
    <source>
        <dbReference type="ARBA" id="ARBA00022813"/>
    </source>
</evidence>
<dbReference type="RefSeq" id="WP_203751557.1">
    <property type="nucleotide sequence ID" value="NZ_BONK01000005.1"/>
</dbReference>
<dbReference type="AlphaFoldDB" id="A0A919TZN3"/>
<evidence type="ECO:0000256" key="3">
    <source>
        <dbReference type="ARBA" id="ARBA00022670"/>
    </source>
</evidence>
<dbReference type="NCBIfam" id="TIGR03690">
    <property type="entry name" value="20S_bact_beta"/>
    <property type="match status" value="1"/>
</dbReference>
<dbReference type="PANTHER" id="PTHR32194">
    <property type="entry name" value="METALLOPROTEASE TLDD"/>
    <property type="match status" value="1"/>
</dbReference>
<evidence type="ECO:0000313" key="13">
    <source>
        <dbReference type="Proteomes" id="UP000632740"/>
    </source>
</evidence>
<comment type="activity regulation">
    <text evidence="9">The formation of the proteasomal ATPase ARC-20S proteasome complex, likely via the docking of the C-termini of ARC into the intersubunit pockets in the alpha-rings, may trigger opening of the gate for substrate entry. Interconversion between the open-gate and close-gate conformations leads to a dynamic regulation of the 20S proteasome proteolysis activity.</text>
</comment>
<dbReference type="InterPro" id="IPR022483">
    <property type="entry name" value="PSB_actinobac"/>
</dbReference>
<dbReference type="GO" id="GO:0004298">
    <property type="term" value="F:threonine-type endopeptidase activity"/>
    <property type="evidence" value="ECO:0007669"/>
    <property type="project" value="UniProtKB-UniRule"/>
</dbReference>
<dbReference type="GO" id="GO:0010498">
    <property type="term" value="P:proteasomal protein catabolic process"/>
    <property type="evidence" value="ECO:0007669"/>
    <property type="project" value="UniProtKB-UniRule"/>
</dbReference>
<evidence type="ECO:0000313" key="12">
    <source>
        <dbReference type="EMBL" id="GIG21038.1"/>
    </source>
</evidence>
<gene>
    <name evidence="9 12" type="primary">prcB</name>
    <name evidence="12" type="ORF">Cch01nite_17620</name>
</gene>
<dbReference type="InterPro" id="IPR000243">
    <property type="entry name" value="Pept_T1A_subB"/>
</dbReference>
<sequence length="284" mass="30024">MTPWTPGPDATTSGRLPHAFTTPGSSSFVDFLAGYAPQLLPGHRPLPTSEVAAPHGTTIVALAFEGGIVMAGDRRATMGPMIASREIEKVFPADEYSAVGIAGAAGLAVELVRLFQLELEHYEKIEGSLLSLDGKANRLATMIRGNLGLAMQGLAVVPLFGGFDLDRGVGRIFSYDVTGGRYEEHDHHSVGSGSVFARGSLKKLWRPGLDADGAVRVAVEALVDAADDDSATGGPDTVRRIWPVVATVTAAGYLRAGDEQLGEIVERVEQERREAHRGRGGAAR</sequence>
<dbReference type="EC" id="3.4.25.1" evidence="9 10"/>
<keyword evidence="8 9" id="KW-0865">Zymogen</keyword>
<dbReference type="GO" id="GO:0019941">
    <property type="term" value="P:modification-dependent protein catabolic process"/>
    <property type="evidence" value="ECO:0007669"/>
    <property type="project" value="UniProtKB-UniRule"/>
</dbReference>
<dbReference type="CDD" id="cd01906">
    <property type="entry name" value="proteasome_protease_HslV"/>
    <property type="match status" value="1"/>
</dbReference>
<reference evidence="12" key="1">
    <citation type="submission" date="2021-01" db="EMBL/GenBank/DDBJ databases">
        <title>Whole genome shotgun sequence of Cellulomonas chitinilytica NBRC 110799.</title>
        <authorList>
            <person name="Komaki H."/>
            <person name="Tamura T."/>
        </authorList>
    </citation>
    <scope>NUCLEOTIDE SEQUENCE</scope>
    <source>
        <strain evidence="12">NBRC 110799</strain>
    </source>
</reference>
<name>A0A919TZN3_9CELL</name>